<dbReference type="InterPro" id="IPR051617">
    <property type="entry name" value="UNC-93-like_regulator"/>
</dbReference>
<feature type="transmembrane region" description="Helical" evidence="5">
    <location>
        <begin position="220"/>
        <end position="242"/>
    </location>
</feature>
<feature type="transmembrane region" description="Helical" evidence="5">
    <location>
        <begin position="291"/>
        <end position="311"/>
    </location>
</feature>
<reference evidence="6" key="1">
    <citation type="submission" date="2022-07" db="EMBL/GenBank/DDBJ databases">
        <title>Phylogenomic reconstructions and comparative analyses of Kickxellomycotina fungi.</title>
        <authorList>
            <person name="Reynolds N.K."/>
            <person name="Stajich J.E."/>
            <person name="Barry K."/>
            <person name="Grigoriev I.V."/>
            <person name="Crous P."/>
            <person name="Smith M.E."/>
        </authorList>
    </citation>
    <scope>NUCLEOTIDE SEQUENCE</scope>
    <source>
        <strain evidence="6">BCRC 34381</strain>
    </source>
</reference>
<evidence type="ECO:0000256" key="4">
    <source>
        <dbReference type="ARBA" id="ARBA00023136"/>
    </source>
</evidence>
<dbReference type="InterPro" id="IPR010291">
    <property type="entry name" value="Ion_channel_UNC-93"/>
</dbReference>
<feature type="transmembrane region" description="Helical" evidence="5">
    <location>
        <begin position="103"/>
        <end position="123"/>
    </location>
</feature>
<dbReference type="PANTHER" id="PTHR23294">
    <property type="entry name" value="ET TRANSLATION PRODUCT-RELATED"/>
    <property type="match status" value="1"/>
</dbReference>
<feature type="transmembrane region" description="Helical" evidence="5">
    <location>
        <begin position="135"/>
        <end position="157"/>
    </location>
</feature>
<comment type="caution">
    <text evidence="6">The sequence shown here is derived from an EMBL/GenBank/DDBJ whole genome shotgun (WGS) entry which is preliminary data.</text>
</comment>
<evidence type="ECO:0008006" key="8">
    <source>
        <dbReference type="Google" id="ProtNLM"/>
    </source>
</evidence>
<dbReference type="AlphaFoldDB" id="A0A9W7YCL0"/>
<organism evidence="6 7">
    <name type="scientific">Coemansia biformis</name>
    <dbReference type="NCBI Taxonomy" id="1286918"/>
    <lineage>
        <taxon>Eukaryota</taxon>
        <taxon>Fungi</taxon>
        <taxon>Fungi incertae sedis</taxon>
        <taxon>Zoopagomycota</taxon>
        <taxon>Kickxellomycotina</taxon>
        <taxon>Kickxellomycetes</taxon>
        <taxon>Kickxellales</taxon>
        <taxon>Kickxellaceae</taxon>
        <taxon>Coemansia</taxon>
    </lineage>
</organism>
<keyword evidence="7" id="KW-1185">Reference proteome</keyword>
<evidence type="ECO:0000256" key="2">
    <source>
        <dbReference type="ARBA" id="ARBA00022692"/>
    </source>
</evidence>
<feature type="transmembrane region" description="Helical" evidence="5">
    <location>
        <begin position="337"/>
        <end position="359"/>
    </location>
</feature>
<sequence length="448" mass="48603">MAINYYSALTQVVLVGFVCFLCPGMFNAVSGLGGGGQLDTTAANNASTALYSTFIVFGVAGGGIVNLCGVRWTIFVSGFTYALYSASYIFLNHHPRDPSFTIASGALLGAGAGVLWAAQGLIMTSYSREEEKGRFIAIFWTIFNLGGVLGGILPFAINYNSDKDSLSDGVYIAFVVLECLGACMGLTLAPPAKVKRLDGTSVVLAESTSPAREAVEIVKLFLNPTMLALLPMCFTSNFFYTYQFNRINAGLFNIRTRGFNNIFYWGSQMVGSCLISLLLDTPRFKRKVRGFLAFAVVFVFFNSIWGGSLALHNKYPQGIEPGSRIDFKESSKASGAIVLYVLCGASDALFQSLAYWIIASLTRDNQKLSRYVGFYKGIQSLGSTVAWQLDIKVSPLTQLITNWALFGGSVIPMLWVIWSIKDHEEAAVKADDAELSEKDALTDVSVNA</sequence>
<feature type="transmembrane region" description="Helical" evidence="5">
    <location>
        <begin position="49"/>
        <end position="67"/>
    </location>
</feature>
<proteinExistence type="predicted"/>
<feature type="transmembrane region" description="Helical" evidence="5">
    <location>
        <begin position="262"/>
        <end position="279"/>
    </location>
</feature>
<protein>
    <recommendedName>
        <fullName evidence="8">MFS general substrate transporter</fullName>
    </recommendedName>
</protein>
<keyword evidence="3 5" id="KW-1133">Transmembrane helix</keyword>
<comment type="subcellular location">
    <subcellularLocation>
        <location evidence="1">Membrane</location>
        <topology evidence="1">Multi-pass membrane protein</topology>
    </subcellularLocation>
</comment>
<keyword evidence="2 5" id="KW-0812">Transmembrane</keyword>
<dbReference type="InterPro" id="IPR036259">
    <property type="entry name" value="MFS_trans_sf"/>
</dbReference>
<evidence type="ECO:0000256" key="3">
    <source>
        <dbReference type="ARBA" id="ARBA00022989"/>
    </source>
</evidence>
<dbReference type="Proteomes" id="UP001143981">
    <property type="component" value="Unassembled WGS sequence"/>
</dbReference>
<dbReference type="PANTHER" id="PTHR23294:SF59">
    <property type="entry name" value="UNC93-LIKE PROTEIN C922.05C"/>
    <property type="match status" value="1"/>
</dbReference>
<feature type="transmembrane region" description="Helical" evidence="5">
    <location>
        <begin position="401"/>
        <end position="420"/>
    </location>
</feature>
<dbReference type="EMBL" id="JANBOI010000294">
    <property type="protein sequence ID" value="KAJ1731749.1"/>
    <property type="molecule type" value="Genomic_DNA"/>
</dbReference>
<evidence type="ECO:0000313" key="6">
    <source>
        <dbReference type="EMBL" id="KAJ1731749.1"/>
    </source>
</evidence>
<accession>A0A9W7YCL0</accession>
<feature type="transmembrane region" description="Helical" evidence="5">
    <location>
        <begin position="371"/>
        <end position="389"/>
    </location>
</feature>
<evidence type="ECO:0000256" key="5">
    <source>
        <dbReference type="SAM" id="Phobius"/>
    </source>
</evidence>
<keyword evidence="4 5" id="KW-0472">Membrane</keyword>
<gene>
    <name evidence="6" type="ORF">LPJ61_002380</name>
</gene>
<evidence type="ECO:0000256" key="1">
    <source>
        <dbReference type="ARBA" id="ARBA00004141"/>
    </source>
</evidence>
<dbReference type="SUPFAM" id="SSF103473">
    <property type="entry name" value="MFS general substrate transporter"/>
    <property type="match status" value="1"/>
</dbReference>
<feature type="transmembrane region" description="Helical" evidence="5">
    <location>
        <begin position="74"/>
        <end position="91"/>
    </location>
</feature>
<name>A0A9W7YCL0_9FUNG</name>
<dbReference type="OrthoDB" id="196103at2759"/>
<dbReference type="Gene3D" id="1.20.1250.20">
    <property type="entry name" value="MFS general substrate transporter like domains"/>
    <property type="match status" value="1"/>
</dbReference>
<feature type="transmembrane region" description="Helical" evidence="5">
    <location>
        <begin position="12"/>
        <end position="29"/>
    </location>
</feature>
<feature type="transmembrane region" description="Helical" evidence="5">
    <location>
        <begin position="169"/>
        <end position="189"/>
    </location>
</feature>
<evidence type="ECO:0000313" key="7">
    <source>
        <dbReference type="Proteomes" id="UP001143981"/>
    </source>
</evidence>
<dbReference type="Pfam" id="PF05978">
    <property type="entry name" value="UNC-93"/>
    <property type="match status" value="1"/>
</dbReference>
<dbReference type="GO" id="GO:0016020">
    <property type="term" value="C:membrane"/>
    <property type="evidence" value="ECO:0007669"/>
    <property type="project" value="UniProtKB-SubCell"/>
</dbReference>